<dbReference type="AlphaFoldDB" id="A0A9N9HIL0"/>
<feature type="non-terminal residue" evidence="2">
    <location>
        <position position="1"/>
    </location>
</feature>
<dbReference type="Proteomes" id="UP000789739">
    <property type="component" value="Unassembled WGS sequence"/>
</dbReference>
<comment type="caution">
    <text evidence="2">The sequence shown here is derived from an EMBL/GenBank/DDBJ whole genome shotgun (WGS) entry which is preliminary data.</text>
</comment>
<dbReference type="OrthoDB" id="273010at2759"/>
<dbReference type="EMBL" id="CAJVPI010006045">
    <property type="protein sequence ID" value="CAG8676860.1"/>
    <property type="molecule type" value="Genomic_DNA"/>
</dbReference>
<feature type="region of interest" description="Disordered" evidence="1">
    <location>
        <begin position="42"/>
        <end position="61"/>
    </location>
</feature>
<reference evidence="2" key="1">
    <citation type="submission" date="2021-06" db="EMBL/GenBank/DDBJ databases">
        <authorList>
            <person name="Kallberg Y."/>
            <person name="Tangrot J."/>
            <person name="Rosling A."/>
        </authorList>
    </citation>
    <scope>NUCLEOTIDE SEQUENCE</scope>
    <source>
        <strain evidence="2">BR232B</strain>
    </source>
</reference>
<feature type="compositionally biased region" description="Polar residues" evidence="1">
    <location>
        <begin position="42"/>
        <end position="53"/>
    </location>
</feature>
<evidence type="ECO:0000313" key="3">
    <source>
        <dbReference type="Proteomes" id="UP000789739"/>
    </source>
</evidence>
<organism evidence="2 3">
    <name type="scientific">Paraglomus brasilianum</name>
    <dbReference type="NCBI Taxonomy" id="144538"/>
    <lineage>
        <taxon>Eukaryota</taxon>
        <taxon>Fungi</taxon>
        <taxon>Fungi incertae sedis</taxon>
        <taxon>Mucoromycota</taxon>
        <taxon>Glomeromycotina</taxon>
        <taxon>Glomeromycetes</taxon>
        <taxon>Paraglomerales</taxon>
        <taxon>Paraglomeraceae</taxon>
        <taxon>Paraglomus</taxon>
    </lineage>
</organism>
<keyword evidence="3" id="KW-1185">Reference proteome</keyword>
<sequence>DSRPRFRAFVQSQFRQHAMSFRDHNAIEYFLRRGRTQLEAYQNGSIQDVSNTDGSRKEGRK</sequence>
<protein>
    <submittedName>
        <fullName evidence="2">8718_t:CDS:1</fullName>
    </submittedName>
</protein>
<gene>
    <name evidence="2" type="ORF">PBRASI_LOCUS11594</name>
</gene>
<evidence type="ECO:0000256" key="1">
    <source>
        <dbReference type="SAM" id="MobiDB-lite"/>
    </source>
</evidence>
<accession>A0A9N9HIL0</accession>
<evidence type="ECO:0000313" key="2">
    <source>
        <dbReference type="EMBL" id="CAG8676860.1"/>
    </source>
</evidence>
<proteinExistence type="predicted"/>
<name>A0A9N9HIL0_9GLOM</name>